<name>A0A6J7RJM5_9ZZZZ</name>
<dbReference type="InterPro" id="IPR036388">
    <property type="entry name" value="WH-like_DNA-bd_sf"/>
</dbReference>
<dbReference type="SUPFAM" id="SSF46785">
    <property type="entry name" value="Winged helix' DNA-binding domain"/>
    <property type="match status" value="1"/>
</dbReference>
<evidence type="ECO:0000256" key="1">
    <source>
        <dbReference type="SAM" id="MobiDB-lite"/>
    </source>
</evidence>
<sequence length="136" mass="14810">MADFVDQKREEMESRLNELRPAVEEYDRLNAAVEALSSVGAGSSNRKAPAARTAKKSPRRSGAGASKAKGGGRRGRPKGSGTRDKEALTLVKASPGVTIPEIAKEMGIKQNYLYRVLPSLEKEGLVRKKGRGWYPR</sequence>
<proteinExistence type="predicted"/>
<accession>A0A6J7RJM5</accession>
<gene>
    <name evidence="2" type="ORF">UFOPK3522_00140</name>
    <name evidence="3" type="ORF">UFOPK4175_00111</name>
</gene>
<evidence type="ECO:0000313" key="2">
    <source>
        <dbReference type="EMBL" id="CAB4335293.1"/>
    </source>
</evidence>
<evidence type="ECO:0000313" key="3">
    <source>
        <dbReference type="EMBL" id="CAB5028650.1"/>
    </source>
</evidence>
<dbReference type="InterPro" id="IPR036390">
    <property type="entry name" value="WH_DNA-bd_sf"/>
</dbReference>
<organism evidence="3">
    <name type="scientific">freshwater metagenome</name>
    <dbReference type="NCBI Taxonomy" id="449393"/>
    <lineage>
        <taxon>unclassified sequences</taxon>
        <taxon>metagenomes</taxon>
        <taxon>ecological metagenomes</taxon>
    </lineage>
</organism>
<feature type="region of interest" description="Disordered" evidence="1">
    <location>
        <begin position="1"/>
        <end position="21"/>
    </location>
</feature>
<feature type="region of interest" description="Disordered" evidence="1">
    <location>
        <begin position="37"/>
        <end position="89"/>
    </location>
</feature>
<dbReference type="Gene3D" id="1.10.10.10">
    <property type="entry name" value="Winged helix-like DNA-binding domain superfamily/Winged helix DNA-binding domain"/>
    <property type="match status" value="1"/>
</dbReference>
<dbReference type="EMBL" id="CAESAO010000006">
    <property type="protein sequence ID" value="CAB4335293.1"/>
    <property type="molecule type" value="Genomic_DNA"/>
</dbReference>
<protein>
    <submittedName>
        <fullName evidence="3">Unannotated protein</fullName>
    </submittedName>
</protein>
<dbReference type="EMBL" id="CAFBPX010000010">
    <property type="protein sequence ID" value="CAB5028650.1"/>
    <property type="molecule type" value="Genomic_DNA"/>
</dbReference>
<dbReference type="AlphaFoldDB" id="A0A6J7RJM5"/>
<reference evidence="3" key="1">
    <citation type="submission" date="2020-05" db="EMBL/GenBank/DDBJ databases">
        <authorList>
            <person name="Chiriac C."/>
            <person name="Salcher M."/>
            <person name="Ghai R."/>
            <person name="Kavagutti S V."/>
        </authorList>
    </citation>
    <scope>NUCLEOTIDE SEQUENCE</scope>
</reference>